<dbReference type="SUPFAM" id="SSF56219">
    <property type="entry name" value="DNase I-like"/>
    <property type="match status" value="1"/>
</dbReference>
<dbReference type="AlphaFoldDB" id="A0A2Z6N5V0"/>
<feature type="compositionally biased region" description="Polar residues" evidence="1">
    <location>
        <begin position="20"/>
        <end position="29"/>
    </location>
</feature>
<accession>A0A2Z6N5V0</accession>
<name>A0A2Z6N5V0_TRISU</name>
<sequence>MIFHLRVIEDSYGPMRLMVQQSQGQNGRANSEDEDDYDEEAEQQRRLMAAEEEESEKDSEGEGDNLIAFNSVVNAINSPIDTFDQVRNMNKLREEKEENSNIIFNDDPNLNLENLNSARGDMSEVGGVVMKDGLCENFGSRMGHEEVAGGPILVNNSNQTVKGGVGRRMTKSEDVGCIVKPNSLFVSNGGGAMQQKGGVYSDEPRSVYNKLVKGPKSLKIPKKKSELVKHVNQTKKIKTFPSTTLRKHHQLLSCSNLCQSKATSSSTVSLHHRADGGGSSGSLIREDIGVKRSAPSKSRTGKIQSTSISSAGDILCCSSIKSGDIRYCNRNFLRNYKQEVASKNWKGAVELGVEVCSLGGENGQVRGNKGCSEEEKQRNQCMKIMIHSLWGHKDVGWVAKESEGLSGGMLVIWNSDTFNMAGKKKLWEDLVIFKQQSGGGEWCLGGDFNAVLHSSERKGISADSRHAERACFNRFVEEMEEIDVPILGKKFSWFSTDGDRDISDHCLVWLVSESKNWGPKPFKVINGWLEHPKFFSFVEKSRKGFKVSGKKAYVLKEKFRMLKECLRKWNREVFGILDLNIEKTVKDLNNIEGLMGDDEMDLELTRREGLNKEFWRQLHLKESLLKQKSRMRWVKEGDSNSRYFHESIKSIRRRNHLVALKDGEQRVQGVEEVKVFVKNFFDNNFRESLEDIPNLNGVQFQSLTDEDNLSLLDPFSIDEVKEAIWCSDGNKCPRPDGFNFNFFKTCWEIVKDDLMEFVFEFYNNASLSKAITSSFIALIPKKDHPQVLSDYRPICLVSSLYKILSKILAARLKKVLGKVISKVQSAFLPNRQILDGVLVVNELLDLAKRRKDKCLFFKVDFERAYDMVNWNFLDYMMGRMGFAEGWRKWIRAGVFQSSMSVLVNGSPTGDFKVDDTILVGEGDWDNLWTIKTVLRSFEIVSGLKVNFHKSKLYGINLDDGFLRASSAFLNCGVDSIPFRFLGIPVGENPRRKSTWAPILESMKKILSTWNGSLLSIGGTVTRIKEAPWSDLLKFQYGSFVANFLYGEKTEGLNRASIWWRDSWKLGGAEEGNWFGNNVCSMLGDGNDIAFWKEKWLGTTPLCDQFPTMFLKTMHPDGVISSMGFWERDKWIWKLEWTALLSDTEIEISQDILLMLEQVRPLKDSKDRRRWKPHFAGFFTVKTAYAALQRTTGASKFGVDMAKALKSLWSSNVPSKVSVFGWRLLLKRLPTREALYNKGVIANLNET</sequence>
<evidence type="ECO:0000259" key="3">
    <source>
        <dbReference type="Pfam" id="PF13966"/>
    </source>
</evidence>
<keyword evidence="5" id="KW-1185">Reference proteome</keyword>
<dbReference type="EMBL" id="DF973484">
    <property type="protein sequence ID" value="GAU32122.1"/>
    <property type="molecule type" value="Genomic_DNA"/>
</dbReference>
<evidence type="ECO:0000313" key="4">
    <source>
        <dbReference type="EMBL" id="GAU32122.1"/>
    </source>
</evidence>
<organism evidence="4 5">
    <name type="scientific">Trifolium subterraneum</name>
    <name type="common">Subterranean clover</name>
    <dbReference type="NCBI Taxonomy" id="3900"/>
    <lineage>
        <taxon>Eukaryota</taxon>
        <taxon>Viridiplantae</taxon>
        <taxon>Streptophyta</taxon>
        <taxon>Embryophyta</taxon>
        <taxon>Tracheophyta</taxon>
        <taxon>Spermatophyta</taxon>
        <taxon>Magnoliopsida</taxon>
        <taxon>eudicotyledons</taxon>
        <taxon>Gunneridae</taxon>
        <taxon>Pentapetalae</taxon>
        <taxon>rosids</taxon>
        <taxon>fabids</taxon>
        <taxon>Fabales</taxon>
        <taxon>Fabaceae</taxon>
        <taxon>Papilionoideae</taxon>
        <taxon>50 kb inversion clade</taxon>
        <taxon>NPAAA clade</taxon>
        <taxon>Hologalegina</taxon>
        <taxon>IRL clade</taxon>
        <taxon>Trifolieae</taxon>
        <taxon>Trifolium</taxon>
    </lineage>
</organism>
<dbReference type="PANTHER" id="PTHR31635">
    <property type="entry name" value="REVERSE TRANSCRIPTASE DOMAIN-CONTAINING PROTEIN-RELATED"/>
    <property type="match status" value="1"/>
</dbReference>
<evidence type="ECO:0000313" key="5">
    <source>
        <dbReference type="Proteomes" id="UP000242715"/>
    </source>
</evidence>
<evidence type="ECO:0000259" key="2">
    <source>
        <dbReference type="Pfam" id="PF00078"/>
    </source>
</evidence>
<feature type="domain" description="Reverse transcriptase" evidence="2">
    <location>
        <begin position="779"/>
        <end position="893"/>
    </location>
</feature>
<feature type="compositionally biased region" description="Acidic residues" evidence="1">
    <location>
        <begin position="50"/>
        <end position="63"/>
    </location>
</feature>
<feature type="compositionally biased region" description="Acidic residues" evidence="1">
    <location>
        <begin position="32"/>
        <end position="41"/>
    </location>
</feature>
<reference evidence="5" key="1">
    <citation type="journal article" date="2017" name="Front. Plant Sci.">
        <title>Climate Clever Clovers: New Paradigm to Reduce the Environmental Footprint of Ruminants by Breeding Low Methanogenic Forages Utilizing Haplotype Variation.</title>
        <authorList>
            <person name="Kaur P."/>
            <person name="Appels R."/>
            <person name="Bayer P.E."/>
            <person name="Keeble-Gagnere G."/>
            <person name="Wang J."/>
            <person name="Hirakawa H."/>
            <person name="Shirasawa K."/>
            <person name="Vercoe P."/>
            <person name="Stefanova K."/>
            <person name="Durmic Z."/>
            <person name="Nichols P."/>
            <person name="Revell C."/>
            <person name="Isobe S.N."/>
            <person name="Edwards D."/>
            <person name="Erskine W."/>
        </authorList>
    </citation>
    <scope>NUCLEOTIDE SEQUENCE [LARGE SCALE GENOMIC DNA]</scope>
    <source>
        <strain evidence="5">cv. Daliak</strain>
    </source>
</reference>
<dbReference type="Pfam" id="PF00078">
    <property type="entry name" value="RVT_1"/>
    <property type="match status" value="1"/>
</dbReference>
<dbReference type="InterPro" id="IPR000477">
    <property type="entry name" value="RT_dom"/>
</dbReference>
<dbReference type="Pfam" id="PF13966">
    <property type="entry name" value="zf-RVT"/>
    <property type="match status" value="1"/>
</dbReference>
<dbReference type="OrthoDB" id="7700848at2759"/>
<dbReference type="CDD" id="cd01650">
    <property type="entry name" value="RT_nLTR_like"/>
    <property type="match status" value="1"/>
</dbReference>
<dbReference type="Gene3D" id="3.60.10.10">
    <property type="entry name" value="Endonuclease/exonuclease/phosphatase"/>
    <property type="match status" value="1"/>
</dbReference>
<proteinExistence type="predicted"/>
<evidence type="ECO:0008006" key="6">
    <source>
        <dbReference type="Google" id="ProtNLM"/>
    </source>
</evidence>
<protein>
    <recommendedName>
        <fullName evidence="6">Reverse transcriptase domain-containing protein</fullName>
    </recommendedName>
</protein>
<evidence type="ECO:0000256" key="1">
    <source>
        <dbReference type="SAM" id="MobiDB-lite"/>
    </source>
</evidence>
<feature type="domain" description="Reverse transcriptase zinc-binding" evidence="3">
    <location>
        <begin position="1178"/>
        <end position="1240"/>
    </location>
</feature>
<dbReference type="InterPro" id="IPR036691">
    <property type="entry name" value="Endo/exonu/phosph_ase_sf"/>
</dbReference>
<feature type="region of interest" description="Disordered" evidence="1">
    <location>
        <begin position="20"/>
        <end position="63"/>
    </location>
</feature>
<dbReference type="Proteomes" id="UP000242715">
    <property type="component" value="Unassembled WGS sequence"/>
</dbReference>
<dbReference type="PANTHER" id="PTHR31635:SF196">
    <property type="entry name" value="REVERSE TRANSCRIPTASE DOMAIN-CONTAINING PROTEIN-RELATED"/>
    <property type="match status" value="1"/>
</dbReference>
<dbReference type="InterPro" id="IPR026960">
    <property type="entry name" value="RVT-Znf"/>
</dbReference>
<gene>
    <name evidence="4" type="ORF">TSUD_218730</name>
</gene>